<protein>
    <submittedName>
        <fullName evidence="2">Prepilin-type N-terminal cleavage/methylation domain-containing protein</fullName>
    </submittedName>
</protein>
<dbReference type="NCBIfam" id="TIGR02532">
    <property type="entry name" value="IV_pilin_GFxxxE"/>
    <property type="match status" value="1"/>
</dbReference>
<dbReference type="Proteomes" id="UP001597389">
    <property type="component" value="Unassembled WGS sequence"/>
</dbReference>
<gene>
    <name evidence="2" type="ORF">ACFSW8_11305</name>
</gene>
<keyword evidence="1" id="KW-1133">Transmembrane helix</keyword>
<sequence length="175" mass="19093">MKLFKHRRTRLGYTLIELSVVLVLVVLISSTLVSMLNQQVSFYSWWNTQKFIAEDAPLTNSMVVRVFSKADDIEIFADRTSALTGGNGVVIDGEVILLGFLQGDGSKKYGMIEYDGDEDELVYNVLNDAGNGVISSWTIATGIADASFDVVNSVHQLTLTGPYGGQVTYATTPTL</sequence>
<dbReference type="EMBL" id="JBHUJB010000046">
    <property type="protein sequence ID" value="MFD2159488.1"/>
    <property type="molecule type" value="Genomic_DNA"/>
</dbReference>
<proteinExistence type="predicted"/>
<evidence type="ECO:0000313" key="3">
    <source>
        <dbReference type="Proteomes" id="UP001597389"/>
    </source>
</evidence>
<evidence type="ECO:0000313" key="2">
    <source>
        <dbReference type="EMBL" id="MFD2159488.1"/>
    </source>
</evidence>
<reference evidence="3" key="1">
    <citation type="journal article" date="2019" name="Int. J. Syst. Evol. Microbiol.">
        <title>The Global Catalogue of Microorganisms (GCM) 10K type strain sequencing project: providing services to taxonomists for standard genome sequencing and annotation.</title>
        <authorList>
            <consortium name="The Broad Institute Genomics Platform"/>
            <consortium name="The Broad Institute Genome Sequencing Center for Infectious Disease"/>
            <person name="Wu L."/>
            <person name="Ma J."/>
        </authorList>
    </citation>
    <scope>NUCLEOTIDE SEQUENCE [LARGE SCALE GENOMIC DNA]</scope>
    <source>
        <strain evidence="3">CCUG 57942</strain>
    </source>
</reference>
<comment type="caution">
    <text evidence="2">The sequence shown here is derived from an EMBL/GenBank/DDBJ whole genome shotgun (WGS) entry which is preliminary data.</text>
</comment>
<keyword evidence="1" id="KW-0812">Transmembrane</keyword>
<accession>A0ABW4ZC79</accession>
<name>A0ABW4ZC79_9BACT</name>
<organism evidence="2 3">
    <name type="scientific">Rubritalea tangerina</name>
    <dbReference type="NCBI Taxonomy" id="430798"/>
    <lineage>
        <taxon>Bacteria</taxon>
        <taxon>Pseudomonadati</taxon>
        <taxon>Verrucomicrobiota</taxon>
        <taxon>Verrucomicrobiia</taxon>
        <taxon>Verrucomicrobiales</taxon>
        <taxon>Rubritaleaceae</taxon>
        <taxon>Rubritalea</taxon>
    </lineage>
</organism>
<dbReference type="InterPro" id="IPR012902">
    <property type="entry name" value="N_methyl_site"/>
</dbReference>
<dbReference type="RefSeq" id="WP_377178265.1">
    <property type="nucleotide sequence ID" value="NZ_JBHUJB010000046.1"/>
</dbReference>
<keyword evidence="3" id="KW-1185">Reference proteome</keyword>
<keyword evidence="1" id="KW-0472">Membrane</keyword>
<evidence type="ECO:0000256" key="1">
    <source>
        <dbReference type="SAM" id="Phobius"/>
    </source>
</evidence>
<feature type="transmembrane region" description="Helical" evidence="1">
    <location>
        <begin position="12"/>
        <end position="36"/>
    </location>
</feature>